<dbReference type="OrthoDB" id="9815202at2"/>
<dbReference type="Gene3D" id="3.30.565.10">
    <property type="entry name" value="Histidine kinase-like ATPase, C-terminal domain"/>
    <property type="match status" value="1"/>
</dbReference>
<dbReference type="EMBL" id="BLJE01000002">
    <property type="protein sequence ID" value="GFE64672.1"/>
    <property type="molecule type" value="Genomic_DNA"/>
</dbReference>
<dbReference type="InterPro" id="IPR036890">
    <property type="entry name" value="HATPase_C_sf"/>
</dbReference>
<dbReference type="PANTHER" id="PTHR45436">
    <property type="entry name" value="SENSOR HISTIDINE KINASE YKOH"/>
    <property type="match status" value="1"/>
</dbReference>
<evidence type="ECO:0000313" key="14">
    <source>
        <dbReference type="EMBL" id="GFE64672.1"/>
    </source>
</evidence>
<dbReference type="GO" id="GO:0000155">
    <property type="term" value="F:phosphorelay sensor kinase activity"/>
    <property type="evidence" value="ECO:0007669"/>
    <property type="project" value="InterPro"/>
</dbReference>
<feature type="transmembrane region" description="Helical" evidence="11">
    <location>
        <begin position="224"/>
        <end position="248"/>
    </location>
</feature>
<dbReference type="SUPFAM" id="SSF55874">
    <property type="entry name" value="ATPase domain of HSP90 chaperone/DNA topoisomerase II/histidine kinase"/>
    <property type="match status" value="1"/>
</dbReference>
<sequence length="499" mass="54072">MVMVVALVCGALISVPLLALLGARLTSNQFVRETEQSLINQAAIYAKLFAASFEELDGPLIGTPLSEERAAHWNANLHPARARLNVRSIRVLPPRPDGAPVDEPVEPRYASIRPQLIQVARDARKTTLAGVVFLDADGRDASGEGPVSFASLPEVQAALNGEIGAVLRARGDDYDPHPFSSLSRDTGYRIFLTYPVISQDRVVGVIYLSRTPLNLGKFLFQERFALVTMLISTLVGAALIGFLLFRLISRPIYALRDHSHAVALGQAPSSMSQAHYGIRELAELGESVSTMANALSQRSREISTYTDHVTHELKSPVTAIIGAAELLEDDAVDPVNRDKLLKNINAEARRMNLLLGRLREMTRVRSAPHDGPGMLTNMLPEIEGLAVRVTKGSDETVPLSEQHGQMILDHMAQNARGHGADQMQVSFEGGVLKVLDNGDGIPEGNIERVSEPFFTTRRDDGGTGMGLAIVSAILESYGTSLVCVPNDGGALFEIRFAHP</sequence>
<dbReference type="EC" id="2.7.13.3" evidence="3"/>
<protein>
    <recommendedName>
        <fullName evidence="3">histidine kinase</fullName>
        <ecNumber evidence="3">2.7.13.3</ecNumber>
    </recommendedName>
</protein>
<keyword evidence="6 11" id="KW-0812">Transmembrane</keyword>
<evidence type="ECO:0000256" key="3">
    <source>
        <dbReference type="ARBA" id="ARBA00012438"/>
    </source>
</evidence>
<evidence type="ECO:0000259" key="13">
    <source>
        <dbReference type="PROSITE" id="PS50885"/>
    </source>
</evidence>
<name>A0A6N6JHH9_9RHOB</name>
<evidence type="ECO:0000313" key="15">
    <source>
        <dbReference type="Proteomes" id="UP000436822"/>
    </source>
</evidence>
<dbReference type="InterPro" id="IPR003594">
    <property type="entry name" value="HATPase_dom"/>
</dbReference>
<dbReference type="AlphaFoldDB" id="A0A6N6JHH9"/>
<evidence type="ECO:0000256" key="10">
    <source>
        <dbReference type="ARBA" id="ARBA00023136"/>
    </source>
</evidence>
<comment type="catalytic activity">
    <reaction evidence="1">
        <text>ATP + protein L-histidine = ADP + protein N-phospho-L-histidine.</text>
        <dbReference type="EC" id="2.7.13.3"/>
    </reaction>
</comment>
<reference evidence="14 15" key="1">
    <citation type="submission" date="2019-12" db="EMBL/GenBank/DDBJ databases">
        <title>Litoreibacter badius sp. nov., a novel bacteriochlorophyll a-containing bacterium in the genus Litoreibacter.</title>
        <authorList>
            <person name="Kanamuro M."/>
            <person name="Takabe Y."/>
            <person name="Mori K."/>
            <person name="Takaichi S."/>
            <person name="Hanada S."/>
        </authorList>
    </citation>
    <scope>NUCLEOTIDE SEQUENCE [LARGE SCALE GENOMIC DNA]</scope>
    <source>
        <strain evidence="14 15">K6</strain>
    </source>
</reference>
<dbReference type="InterPro" id="IPR036097">
    <property type="entry name" value="HisK_dim/P_sf"/>
</dbReference>
<keyword evidence="8 11" id="KW-1133">Transmembrane helix</keyword>
<proteinExistence type="predicted"/>
<feature type="domain" description="HAMP" evidence="13">
    <location>
        <begin position="246"/>
        <end position="300"/>
    </location>
</feature>
<accession>A0A6N6JHH9</accession>
<evidence type="ECO:0000256" key="8">
    <source>
        <dbReference type="ARBA" id="ARBA00022989"/>
    </source>
</evidence>
<keyword evidence="9" id="KW-0902">Two-component regulatory system</keyword>
<evidence type="ECO:0000256" key="7">
    <source>
        <dbReference type="ARBA" id="ARBA00022777"/>
    </source>
</evidence>
<dbReference type="SMART" id="SM00388">
    <property type="entry name" value="HisKA"/>
    <property type="match status" value="1"/>
</dbReference>
<dbReference type="InterPro" id="IPR005467">
    <property type="entry name" value="His_kinase_dom"/>
</dbReference>
<dbReference type="PROSITE" id="PS50109">
    <property type="entry name" value="HIS_KIN"/>
    <property type="match status" value="1"/>
</dbReference>
<dbReference type="Pfam" id="PF00512">
    <property type="entry name" value="HisKA"/>
    <property type="match status" value="1"/>
</dbReference>
<dbReference type="CDD" id="cd00075">
    <property type="entry name" value="HATPase"/>
    <property type="match status" value="1"/>
</dbReference>
<keyword evidence="5" id="KW-0808">Transferase</keyword>
<evidence type="ECO:0000256" key="6">
    <source>
        <dbReference type="ARBA" id="ARBA00022692"/>
    </source>
</evidence>
<gene>
    <name evidence="14" type="ORF">KIN_17460</name>
</gene>
<dbReference type="PRINTS" id="PR00344">
    <property type="entry name" value="BCTRLSENSOR"/>
</dbReference>
<dbReference type="GO" id="GO:0016020">
    <property type="term" value="C:membrane"/>
    <property type="evidence" value="ECO:0007669"/>
    <property type="project" value="UniProtKB-SubCell"/>
</dbReference>
<dbReference type="SUPFAM" id="SSF47384">
    <property type="entry name" value="Homodimeric domain of signal transducing histidine kinase"/>
    <property type="match status" value="1"/>
</dbReference>
<dbReference type="Gene3D" id="6.10.340.10">
    <property type="match status" value="1"/>
</dbReference>
<dbReference type="Gene3D" id="1.10.287.130">
    <property type="match status" value="1"/>
</dbReference>
<evidence type="ECO:0000259" key="12">
    <source>
        <dbReference type="PROSITE" id="PS50109"/>
    </source>
</evidence>
<keyword evidence="7 14" id="KW-0418">Kinase</keyword>
<organism evidence="14 15">
    <name type="scientific">Litoreibacter roseus</name>
    <dbReference type="NCBI Taxonomy" id="2601869"/>
    <lineage>
        <taxon>Bacteria</taxon>
        <taxon>Pseudomonadati</taxon>
        <taxon>Pseudomonadota</taxon>
        <taxon>Alphaproteobacteria</taxon>
        <taxon>Rhodobacterales</taxon>
        <taxon>Roseobacteraceae</taxon>
        <taxon>Litoreibacter</taxon>
    </lineage>
</organism>
<evidence type="ECO:0000256" key="4">
    <source>
        <dbReference type="ARBA" id="ARBA00022553"/>
    </source>
</evidence>
<keyword evidence="10 11" id="KW-0472">Membrane</keyword>
<dbReference type="InterPro" id="IPR004358">
    <property type="entry name" value="Sig_transdc_His_kin-like_C"/>
</dbReference>
<keyword evidence="4" id="KW-0597">Phosphoprotein</keyword>
<dbReference type="Proteomes" id="UP000436822">
    <property type="component" value="Unassembled WGS sequence"/>
</dbReference>
<dbReference type="SMART" id="SM00387">
    <property type="entry name" value="HATPase_c"/>
    <property type="match status" value="1"/>
</dbReference>
<dbReference type="PROSITE" id="PS50885">
    <property type="entry name" value="HAMP"/>
    <property type="match status" value="1"/>
</dbReference>
<evidence type="ECO:0000256" key="2">
    <source>
        <dbReference type="ARBA" id="ARBA00004370"/>
    </source>
</evidence>
<evidence type="ECO:0000256" key="11">
    <source>
        <dbReference type="SAM" id="Phobius"/>
    </source>
</evidence>
<dbReference type="Pfam" id="PF02518">
    <property type="entry name" value="HATPase_c"/>
    <property type="match status" value="1"/>
</dbReference>
<evidence type="ECO:0000256" key="1">
    <source>
        <dbReference type="ARBA" id="ARBA00000085"/>
    </source>
</evidence>
<comment type="caution">
    <text evidence="14">The sequence shown here is derived from an EMBL/GenBank/DDBJ whole genome shotgun (WGS) entry which is preliminary data.</text>
</comment>
<evidence type="ECO:0000256" key="9">
    <source>
        <dbReference type="ARBA" id="ARBA00023012"/>
    </source>
</evidence>
<dbReference type="PANTHER" id="PTHR45436:SF5">
    <property type="entry name" value="SENSOR HISTIDINE KINASE TRCS"/>
    <property type="match status" value="1"/>
</dbReference>
<dbReference type="CDD" id="cd00082">
    <property type="entry name" value="HisKA"/>
    <property type="match status" value="1"/>
</dbReference>
<feature type="domain" description="Histidine kinase" evidence="12">
    <location>
        <begin position="308"/>
        <end position="499"/>
    </location>
</feature>
<dbReference type="InterPro" id="IPR050428">
    <property type="entry name" value="TCS_sensor_his_kinase"/>
</dbReference>
<dbReference type="InterPro" id="IPR003661">
    <property type="entry name" value="HisK_dim/P_dom"/>
</dbReference>
<dbReference type="InterPro" id="IPR003660">
    <property type="entry name" value="HAMP_dom"/>
</dbReference>
<evidence type="ECO:0000256" key="5">
    <source>
        <dbReference type="ARBA" id="ARBA00022679"/>
    </source>
</evidence>
<keyword evidence="15" id="KW-1185">Reference proteome</keyword>
<comment type="subcellular location">
    <subcellularLocation>
        <location evidence="2">Membrane</location>
    </subcellularLocation>
</comment>
<dbReference type="RefSeq" id="WP_159806037.1">
    <property type="nucleotide sequence ID" value="NZ_BLJE01000002.1"/>
</dbReference>